<proteinExistence type="predicted"/>
<sequence>MTGTQRLPYDEHRRLKLCVVPRRIHRVLNELRADPSLWATFERNVKQYQHEQRSKHKAFDKIRENKQRVQSPRLATALEEKKKQAEDRMARNKRQREQLVRVTEARLEARRLTYQLRVAACAKHHSSSISPASAVVDNPPHSAEERARALGVRRHKVWLVTVAFAVVTAAWAAKFASNKHLVRIAAQHARAAQTIQRRWRAWKWCHASTPSVVLCTRLRRCLWKLLFNVRCRRKVRLATLLQRFMVDQCSGSRETRNFNRMMVKWRSNVIRSQRSSRDFVMCTRARLHALAMWWDRIDHERQRQERHAHERRLVEQPSAQRVGSLPGAAITTTSAARPSTRNSNSGTLLQLESMNEKLTSLQQVLTPIEIQRLQQHAFHVVRIAKSVKMQLLHEYLALARKEFTRRLTQYTEQRHCASYTRKVRLDDARAIVQNSLSWGSLMLDRYVGPATSSSNDTSSSVVCVRRPVLALFAGTAARQRMEELVRRSVQLTLERDAEQRAVVERQRQVLDASAALGSLPKKRESNGGGKDAASNALLLKKRQSTRRLGLLLPFFRDTGTPSNSAAAPGSSIAVSASAAMASESVHEATDEADE</sequence>
<accession>K3X0W3</accession>
<feature type="compositionally biased region" description="Basic and acidic residues" evidence="2">
    <location>
        <begin position="305"/>
        <end position="314"/>
    </location>
</feature>
<dbReference type="EnsemblProtists" id="PYU1_T010862">
    <property type="protein sequence ID" value="PYU1_T010862"/>
    <property type="gene ID" value="PYU1_G010839"/>
</dbReference>
<dbReference type="OMA" id="LMARWRW"/>
<dbReference type="eggNOG" id="ENOG502QZX4">
    <property type="taxonomic scope" value="Eukaryota"/>
</dbReference>
<dbReference type="InParanoid" id="K3X0W3"/>
<keyword evidence="4" id="KW-1185">Reference proteome</keyword>
<reference evidence="4" key="2">
    <citation type="submission" date="2010-04" db="EMBL/GenBank/DDBJ databases">
        <authorList>
            <person name="Buell R."/>
            <person name="Hamilton J."/>
            <person name="Hostetler J."/>
        </authorList>
    </citation>
    <scope>NUCLEOTIDE SEQUENCE [LARGE SCALE GENOMIC DNA]</scope>
    <source>
        <strain evidence="4">DAOM:BR144</strain>
    </source>
</reference>
<feature type="compositionally biased region" description="Polar residues" evidence="2">
    <location>
        <begin position="330"/>
        <end position="345"/>
    </location>
</feature>
<organism evidence="3 4">
    <name type="scientific">Globisporangium ultimum (strain ATCC 200006 / CBS 805.95 / DAOM BR144)</name>
    <name type="common">Pythium ultimum</name>
    <dbReference type="NCBI Taxonomy" id="431595"/>
    <lineage>
        <taxon>Eukaryota</taxon>
        <taxon>Sar</taxon>
        <taxon>Stramenopiles</taxon>
        <taxon>Oomycota</taxon>
        <taxon>Peronosporomycetes</taxon>
        <taxon>Pythiales</taxon>
        <taxon>Pythiaceae</taxon>
        <taxon>Globisporangium</taxon>
    </lineage>
</organism>
<evidence type="ECO:0000256" key="1">
    <source>
        <dbReference type="SAM" id="Coils"/>
    </source>
</evidence>
<dbReference type="HOGENOM" id="CLU_459679_0_0_1"/>
<dbReference type="VEuPathDB" id="FungiDB:PYU1_G010839"/>
<dbReference type="AlphaFoldDB" id="K3X0W3"/>
<protein>
    <submittedName>
        <fullName evidence="3">Uncharacterized protein</fullName>
    </submittedName>
</protein>
<evidence type="ECO:0000256" key="2">
    <source>
        <dbReference type="SAM" id="MobiDB-lite"/>
    </source>
</evidence>
<feature type="compositionally biased region" description="Basic and acidic residues" evidence="2">
    <location>
        <begin position="584"/>
        <end position="594"/>
    </location>
</feature>
<feature type="region of interest" description="Disordered" evidence="2">
    <location>
        <begin position="559"/>
        <end position="594"/>
    </location>
</feature>
<dbReference type="STRING" id="431595.K3X0W3"/>
<reference evidence="4" key="1">
    <citation type="journal article" date="2010" name="Genome Biol.">
        <title>Genome sequence of the necrotrophic plant pathogen Pythium ultimum reveals original pathogenicity mechanisms and effector repertoire.</title>
        <authorList>
            <person name="Levesque C.A."/>
            <person name="Brouwer H."/>
            <person name="Cano L."/>
            <person name="Hamilton J.P."/>
            <person name="Holt C."/>
            <person name="Huitema E."/>
            <person name="Raffaele S."/>
            <person name="Robideau G.P."/>
            <person name="Thines M."/>
            <person name="Win J."/>
            <person name="Zerillo M.M."/>
            <person name="Beakes G.W."/>
            <person name="Boore J.L."/>
            <person name="Busam D."/>
            <person name="Dumas B."/>
            <person name="Ferriera S."/>
            <person name="Fuerstenberg S.I."/>
            <person name="Gachon C.M."/>
            <person name="Gaulin E."/>
            <person name="Govers F."/>
            <person name="Grenville-Briggs L."/>
            <person name="Horner N."/>
            <person name="Hostetler J."/>
            <person name="Jiang R.H."/>
            <person name="Johnson J."/>
            <person name="Krajaejun T."/>
            <person name="Lin H."/>
            <person name="Meijer H.J."/>
            <person name="Moore B."/>
            <person name="Morris P."/>
            <person name="Phuntmart V."/>
            <person name="Puiu D."/>
            <person name="Shetty J."/>
            <person name="Stajich J.E."/>
            <person name="Tripathy S."/>
            <person name="Wawra S."/>
            <person name="van West P."/>
            <person name="Whitty B.R."/>
            <person name="Coutinho P.M."/>
            <person name="Henrissat B."/>
            <person name="Martin F."/>
            <person name="Thomas P.D."/>
            <person name="Tyler B.M."/>
            <person name="De Vries R.P."/>
            <person name="Kamoun S."/>
            <person name="Yandell M."/>
            <person name="Tisserat N."/>
            <person name="Buell C.R."/>
        </authorList>
    </citation>
    <scope>NUCLEOTIDE SEQUENCE</scope>
    <source>
        <strain evidence="4">DAOM:BR144</strain>
    </source>
</reference>
<name>K3X0W3_GLOUD</name>
<keyword evidence="1" id="KW-0175">Coiled coil</keyword>
<feature type="compositionally biased region" description="Low complexity" evidence="2">
    <location>
        <begin position="564"/>
        <end position="583"/>
    </location>
</feature>
<reference evidence="3" key="3">
    <citation type="submission" date="2015-02" db="UniProtKB">
        <authorList>
            <consortium name="EnsemblProtists"/>
        </authorList>
    </citation>
    <scope>IDENTIFICATION</scope>
    <source>
        <strain evidence="3">DAOM BR144</strain>
    </source>
</reference>
<evidence type="ECO:0000313" key="4">
    <source>
        <dbReference type="Proteomes" id="UP000019132"/>
    </source>
</evidence>
<dbReference type="Proteomes" id="UP000019132">
    <property type="component" value="Unassembled WGS sequence"/>
</dbReference>
<feature type="region of interest" description="Disordered" evidence="2">
    <location>
        <begin position="514"/>
        <end position="535"/>
    </location>
</feature>
<feature type="coiled-coil region" evidence="1">
    <location>
        <begin position="75"/>
        <end position="102"/>
    </location>
</feature>
<evidence type="ECO:0000313" key="3">
    <source>
        <dbReference type="EnsemblProtists" id="PYU1_T010862"/>
    </source>
</evidence>
<feature type="region of interest" description="Disordered" evidence="2">
    <location>
        <begin position="305"/>
        <end position="345"/>
    </location>
</feature>
<dbReference type="EMBL" id="GL376590">
    <property type="status" value="NOT_ANNOTATED_CDS"/>
    <property type="molecule type" value="Genomic_DNA"/>
</dbReference>